<dbReference type="STRING" id="1173061.A0A0J9XCJ7"/>
<evidence type="ECO:0000256" key="7">
    <source>
        <dbReference type="ARBA" id="ARBA00022927"/>
    </source>
</evidence>
<evidence type="ECO:0000259" key="12">
    <source>
        <dbReference type="Pfam" id="PF23609"/>
    </source>
</evidence>
<dbReference type="GO" id="GO:0016558">
    <property type="term" value="P:protein import into peroxisome matrix"/>
    <property type="evidence" value="ECO:0007669"/>
    <property type="project" value="InterPro"/>
</dbReference>
<evidence type="ECO:0000256" key="9">
    <source>
        <dbReference type="ARBA" id="ARBA00024017"/>
    </source>
</evidence>
<dbReference type="Pfam" id="PF23609">
    <property type="entry name" value="Beta-prop_EIPR1"/>
    <property type="match status" value="1"/>
</dbReference>
<evidence type="ECO:0000256" key="2">
    <source>
        <dbReference type="ARBA" id="ARBA00004514"/>
    </source>
</evidence>
<keyword evidence="3" id="KW-0813">Transport</keyword>
<reference evidence="13 15" key="1">
    <citation type="submission" date="2014-03" db="EMBL/GenBank/DDBJ databases">
        <authorList>
            <person name="Casaregola S."/>
        </authorList>
    </citation>
    <scope>NUCLEOTIDE SEQUENCE [LARGE SCALE GENOMIC DNA]</scope>
    <source>
        <strain evidence="13 15">CLIB 918</strain>
    </source>
</reference>
<dbReference type="Pfam" id="PF00400">
    <property type="entry name" value="WD40"/>
    <property type="match status" value="1"/>
</dbReference>
<dbReference type="GO" id="GO:0005829">
    <property type="term" value="C:cytosol"/>
    <property type="evidence" value="ECO:0007669"/>
    <property type="project" value="UniProtKB-SubCell"/>
</dbReference>
<dbReference type="Gene3D" id="2.130.10.10">
    <property type="entry name" value="YVTN repeat-like/Quinoprotein amine dehydrogenase"/>
    <property type="match status" value="1"/>
</dbReference>
<keyword evidence="8" id="KW-0576">Peroxisome</keyword>
<organism evidence="13 15">
    <name type="scientific">Geotrichum candidum</name>
    <name type="common">Oospora lactis</name>
    <name type="synonym">Dipodascus geotrichum</name>
    <dbReference type="NCBI Taxonomy" id="1173061"/>
    <lineage>
        <taxon>Eukaryota</taxon>
        <taxon>Fungi</taxon>
        <taxon>Dikarya</taxon>
        <taxon>Ascomycota</taxon>
        <taxon>Saccharomycotina</taxon>
        <taxon>Dipodascomycetes</taxon>
        <taxon>Dipodascales</taxon>
        <taxon>Dipodascaceae</taxon>
        <taxon>Geotrichum</taxon>
    </lineage>
</organism>
<dbReference type="GO" id="GO:0005782">
    <property type="term" value="C:peroxisomal matrix"/>
    <property type="evidence" value="ECO:0007669"/>
    <property type="project" value="UniProtKB-SubCell"/>
</dbReference>
<reference evidence="14" key="3">
    <citation type="submission" date="2020-01" db="EMBL/GenBank/DDBJ databases">
        <authorList>
            <person name="Perkins V."/>
            <person name="Lessard M.-H."/>
            <person name="Dugat-Bony E."/>
            <person name="Frenette M."/>
            <person name="Labrie S."/>
        </authorList>
    </citation>
    <scope>NUCLEOTIDE SEQUENCE</scope>
    <source>
        <strain evidence="14">LMA-70</strain>
    </source>
</reference>
<sequence>MLSYRTTGFNGYAVQYSPFFDNRLAVASSANFGLVGNGRLHVLRITDQGQIQPEMELDTQDGLFDLAWSETHENHVVTASGDGDIKLFDVAAGRAFPIMRFREHTKEVFSVNWNMVQRDIFCSASWDGTIKVWNPTRPESMTTLHTPVAVGAAAAPPAPVPTPPMTANQKPMAPNNNPVCIHNAKFSPHSPNLIASAHADSHVRIWDIRAPAQGSLVQDFFAHAGTEVLGLDFNKYRQTVLATAGVDKAVKIWDLRHIPPSTANEVSYPSPSNELLGHNYAVRSVSWSPHASDILLSTSYDMTARVWRDVADDRARYLTRINHNSGLLQVMNKHTEFVIGSDWSLWGQQGWVATVGWDEMLHVWKAT</sequence>
<name>A0A0J9XCJ7_GEOCN</name>
<dbReference type="InterPro" id="IPR019775">
    <property type="entry name" value="WD40_repeat_CS"/>
</dbReference>
<keyword evidence="7" id="KW-0653">Protein transport</keyword>
<comment type="caution">
    <text evidence="13">The sequence shown here is derived from an EMBL/GenBank/DDBJ whole genome shotgun (WGS) entry which is preliminary data.</text>
</comment>
<dbReference type="AlphaFoldDB" id="A0A0J9XCJ7"/>
<keyword evidence="5 11" id="KW-0853">WD repeat</keyword>
<comment type="similarity">
    <text evidence="9">Belongs to the WD repeat peroxin-7 family.</text>
</comment>
<dbReference type="Proteomes" id="UP000750522">
    <property type="component" value="Unassembled WGS sequence"/>
</dbReference>
<comment type="subcellular location">
    <subcellularLocation>
        <location evidence="2">Cytoplasm</location>
        <location evidence="2">Cytosol</location>
    </subcellularLocation>
    <subcellularLocation>
        <location evidence="1">Peroxisome matrix</location>
    </subcellularLocation>
</comment>
<dbReference type="PANTHER" id="PTHR46027:SF1">
    <property type="entry name" value="PEROXISOMAL TARGETING SIGNAL 2 RECEPTOR"/>
    <property type="match status" value="1"/>
</dbReference>
<evidence type="ECO:0000256" key="11">
    <source>
        <dbReference type="PROSITE-ProRule" id="PRU00221"/>
    </source>
</evidence>
<keyword evidence="4" id="KW-0963">Cytoplasm</keyword>
<dbReference type="Proteomes" id="UP000242525">
    <property type="component" value="Unassembled WGS sequence"/>
</dbReference>
<feature type="domain" description="EIPR1-like beta-propeller" evidence="12">
    <location>
        <begin position="181"/>
        <end position="307"/>
    </location>
</feature>
<evidence type="ECO:0000256" key="10">
    <source>
        <dbReference type="ARBA" id="ARBA00032565"/>
    </source>
</evidence>
<dbReference type="InterPro" id="IPR020472">
    <property type="entry name" value="WD40_PAC1"/>
</dbReference>
<evidence type="ECO:0000256" key="4">
    <source>
        <dbReference type="ARBA" id="ARBA00022490"/>
    </source>
</evidence>
<dbReference type="InterPro" id="IPR001680">
    <property type="entry name" value="WD40_rpt"/>
</dbReference>
<feature type="repeat" description="WD" evidence="11">
    <location>
        <begin position="181"/>
        <end position="209"/>
    </location>
</feature>
<dbReference type="PROSITE" id="PS00678">
    <property type="entry name" value="WD_REPEATS_1"/>
    <property type="match status" value="2"/>
</dbReference>
<dbReference type="InterPro" id="IPR044536">
    <property type="entry name" value="PEX7"/>
</dbReference>
<feature type="repeat" description="WD" evidence="11">
    <location>
        <begin position="241"/>
        <end position="256"/>
    </location>
</feature>
<evidence type="ECO:0000256" key="6">
    <source>
        <dbReference type="ARBA" id="ARBA00022737"/>
    </source>
</evidence>
<dbReference type="PRINTS" id="PR00320">
    <property type="entry name" value="GPROTEINBRPT"/>
</dbReference>
<dbReference type="InterPro" id="IPR036322">
    <property type="entry name" value="WD40_repeat_dom_sf"/>
</dbReference>
<dbReference type="SMART" id="SM00320">
    <property type="entry name" value="WD40"/>
    <property type="match status" value="6"/>
</dbReference>
<evidence type="ECO:0000313" key="13">
    <source>
        <dbReference type="EMBL" id="CDO54965.1"/>
    </source>
</evidence>
<gene>
    <name evidence="13" type="ORF">BN980_GECA09s02012g</name>
    <name evidence="14" type="ORF">DV451_003449</name>
</gene>
<dbReference type="PROSITE" id="PS50294">
    <property type="entry name" value="WD_REPEATS_REGION"/>
    <property type="match status" value="2"/>
</dbReference>
<dbReference type="SUPFAM" id="SSF50978">
    <property type="entry name" value="WD40 repeat-like"/>
    <property type="match status" value="1"/>
</dbReference>
<evidence type="ECO:0000256" key="3">
    <source>
        <dbReference type="ARBA" id="ARBA00022448"/>
    </source>
</evidence>
<evidence type="ECO:0000256" key="8">
    <source>
        <dbReference type="ARBA" id="ARBA00023140"/>
    </source>
</evidence>
<feature type="repeat" description="WD" evidence="11">
    <location>
        <begin position="101"/>
        <end position="143"/>
    </location>
</feature>
<dbReference type="PANTHER" id="PTHR46027">
    <property type="entry name" value="PEROXISOMAL TARGETING SIGNAL 2 RECEPTOR"/>
    <property type="match status" value="1"/>
</dbReference>
<evidence type="ECO:0000313" key="15">
    <source>
        <dbReference type="Proteomes" id="UP000242525"/>
    </source>
</evidence>
<dbReference type="GO" id="GO:0005053">
    <property type="term" value="F:peroxisome matrix targeting signal-2 binding"/>
    <property type="evidence" value="ECO:0007669"/>
    <property type="project" value="InterPro"/>
</dbReference>
<feature type="repeat" description="WD" evidence="11">
    <location>
        <begin position="275"/>
        <end position="307"/>
    </location>
</feature>
<dbReference type="InterPro" id="IPR059104">
    <property type="entry name" value="Beta-prop_EIPR1-like"/>
</dbReference>
<keyword evidence="6" id="KW-0677">Repeat</keyword>
<reference evidence="14" key="2">
    <citation type="journal article" date="2020" name="Front. Microbiol.">
        <title>Phenotypic and Genetic Characterization of the Cheese Ripening Yeast Geotrichum candidum.</title>
        <authorList>
            <person name="Perkins V."/>
            <person name="Vignola S."/>
            <person name="Lessard M.H."/>
            <person name="Plante P.L."/>
            <person name="Corbeil J."/>
            <person name="Dugat-Bony E."/>
            <person name="Frenette M."/>
            <person name="Labrie S."/>
        </authorList>
    </citation>
    <scope>NUCLEOTIDE SEQUENCE</scope>
    <source>
        <strain evidence="14">LMA-70</strain>
    </source>
</reference>
<keyword evidence="13" id="KW-0675">Receptor</keyword>
<dbReference type="OrthoDB" id="273771at2759"/>
<evidence type="ECO:0000313" key="14">
    <source>
        <dbReference type="EMBL" id="KAF5098334.1"/>
    </source>
</evidence>
<evidence type="ECO:0000256" key="5">
    <source>
        <dbReference type="ARBA" id="ARBA00022574"/>
    </source>
</evidence>
<dbReference type="InterPro" id="IPR015943">
    <property type="entry name" value="WD40/YVTN_repeat-like_dom_sf"/>
</dbReference>
<protein>
    <recommendedName>
        <fullName evidence="10">Peroxin-7</fullName>
    </recommendedName>
</protein>
<accession>A0A0J9XCJ7</accession>
<dbReference type="PROSITE" id="PS50082">
    <property type="entry name" value="WD_REPEATS_2"/>
    <property type="match status" value="4"/>
</dbReference>
<evidence type="ECO:0000256" key="1">
    <source>
        <dbReference type="ARBA" id="ARBA00004253"/>
    </source>
</evidence>
<dbReference type="EMBL" id="CCBN010000009">
    <property type="protein sequence ID" value="CDO54965.1"/>
    <property type="molecule type" value="Genomic_DNA"/>
</dbReference>
<dbReference type="EMBL" id="QQZK01000075">
    <property type="protein sequence ID" value="KAF5098334.1"/>
    <property type="molecule type" value="Genomic_DNA"/>
</dbReference>
<proteinExistence type="inferred from homology"/>
<keyword evidence="15" id="KW-1185">Reference proteome</keyword>